<evidence type="ECO:0000256" key="2">
    <source>
        <dbReference type="ARBA" id="ARBA00008025"/>
    </source>
</evidence>
<evidence type="ECO:0000256" key="9">
    <source>
        <dbReference type="ARBA" id="ARBA00023136"/>
    </source>
</evidence>
<evidence type="ECO:0000259" key="11">
    <source>
        <dbReference type="PROSITE" id="PS50859"/>
    </source>
</evidence>
<dbReference type="GO" id="GO:0016020">
    <property type="term" value="C:membrane"/>
    <property type="evidence" value="ECO:0007669"/>
    <property type="project" value="UniProtKB-SubCell"/>
</dbReference>
<dbReference type="Gene3D" id="1.25.40.20">
    <property type="entry name" value="Ankyrin repeat-containing domain"/>
    <property type="match status" value="1"/>
</dbReference>
<dbReference type="PANTHER" id="PTHR24173">
    <property type="entry name" value="ANKYRIN REPEAT CONTAINING"/>
    <property type="match status" value="1"/>
</dbReference>
<evidence type="ECO:0000256" key="7">
    <source>
        <dbReference type="ARBA" id="ARBA00022833"/>
    </source>
</evidence>
<dbReference type="Pfam" id="PF01485">
    <property type="entry name" value="IBR"/>
    <property type="match status" value="1"/>
</dbReference>
<keyword evidence="3" id="KW-0479">Metal-binding</keyword>
<keyword evidence="7" id="KW-0862">Zinc</keyword>
<dbReference type="PROSITE" id="PS50297">
    <property type="entry name" value="ANK_REP_REGION"/>
    <property type="match status" value="1"/>
</dbReference>
<gene>
    <name evidence="12" type="ORF">CLEP1334_LOCUS10595</name>
</gene>
<dbReference type="EMBL" id="HBER01020962">
    <property type="protein sequence ID" value="CAD8535315.1"/>
    <property type="molecule type" value="Transcribed_RNA"/>
</dbReference>
<dbReference type="InterPro" id="IPR011012">
    <property type="entry name" value="Longin-like_dom_sf"/>
</dbReference>
<dbReference type="InterPro" id="IPR010908">
    <property type="entry name" value="Longin_dom"/>
</dbReference>
<sequence length="676" mass="72803">MFTSLTKCLPQSSVTPLGGCIRGTCQNSNLRDAIVKDDADGLRDLLQLLKTKPHPCLSACGLHADVNELLDGTTGRPLHLAAQDSSAALVRLLVQSGQCNVNAPDVHRRTALHIAAARGAHDVILELLNDPTGLVRVDEPDGEGRSPLQVAVVACQWDCARLLISRGASVSTLKLKSLAGKPQSDAFEGALDAAADALAAFAALWPPPSVRYCAVCSVSCKLIAAQCFMPASPYSALADPEVVRAEETEFGQLLRKVMSSSARLQEHPRLTVSTEVGMMHYEMNNQTDLLFVAFTQPDLPQSSAFSFLQKMREEFFRQNGADAVRKLTPGTAAELPAAEVADMKAFLSAYNDTAAASAASPHLSERAQLLLETARGVGLARSVCSSANAAASLPADSLFRSLRRLRQRSSSNPAALTASQLDPILQADVRSLSEACSAEGLPLPRPHAILLLRKFGWSRTAAMGLEELDLDGLKDTARELFGEELLAQDRKQQHLIGGDLHAEERLDVSEAEGRAKVDVGGAAGVSRDATLRAYLREKVLEGKEVPLCYPADEFAPYVRPVPEQLVTRLLPADLYERYETQVVKRFLAESSSWHPCPRSDCANIVHCDITAKADAAAAASRQCGTAVADTANAAFDVQCLCGHRFCCACRRLSHQPLPCEMIAAWQVLLFESQPHC</sequence>
<evidence type="ECO:0000256" key="3">
    <source>
        <dbReference type="ARBA" id="ARBA00022723"/>
    </source>
</evidence>
<dbReference type="AlphaFoldDB" id="A0A7S0NW75"/>
<protein>
    <recommendedName>
        <fullName evidence="11">Longin domain-containing protein</fullName>
    </recommendedName>
</protein>
<dbReference type="PROSITE" id="PS50088">
    <property type="entry name" value="ANK_REPEAT"/>
    <property type="match status" value="1"/>
</dbReference>
<dbReference type="InterPro" id="IPR002110">
    <property type="entry name" value="Ankyrin_rpt"/>
</dbReference>
<evidence type="ECO:0000256" key="10">
    <source>
        <dbReference type="PROSITE-ProRule" id="PRU00023"/>
    </source>
</evidence>
<dbReference type="PANTHER" id="PTHR24173:SF74">
    <property type="entry name" value="ANKYRIN REPEAT DOMAIN-CONTAINING PROTEIN 16"/>
    <property type="match status" value="1"/>
</dbReference>
<evidence type="ECO:0000256" key="8">
    <source>
        <dbReference type="ARBA" id="ARBA00023043"/>
    </source>
</evidence>
<keyword evidence="9" id="KW-0472">Membrane</keyword>
<keyword evidence="4" id="KW-0677">Repeat</keyword>
<dbReference type="PROSITE" id="PS50859">
    <property type="entry name" value="LONGIN"/>
    <property type="match status" value="1"/>
</dbReference>
<accession>A0A7S0NW75</accession>
<keyword evidence="8 10" id="KW-0040">ANK repeat</keyword>
<dbReference type="SMART" id="SM01270">
    <property type="entry name" value="Longin"/>
    <property type="match status" value="1"/>
</dbReference>
<evidence type="ECO:0000256" key="4">
    <source>
        <dbReference type="ARBA" id="ARBA00022737"/>
    </source>
</evidence>
<evidence type="ECO:0000256" key="1">
    <source>
        <dbReference type="ARBA" id="ARBA00004370"/>
    </source>
</evidence>
<evidence type="ECO:0000313" key="12">
    <source>
        <dbReference type="EMBL" id="CAD8535315.1"/>
    </source>
</evidence>
<comment type="similarity">
    <text evidence="2">Belongs to the synaptobrevin family.</text>
</comment>
<feature type="repeat" description="ANK" evidence="10">
    <location>
        <begin position="143"/>
        <end position="175"/>
    </location>
</feature>
<dbReference type="Pfam" id="PF12796">
    <property type="entry name" value="Ank_2"/>
    <property type="match status" value="1"/>
</dbReference>
<evidence type="ECO:0000256" key="5">
    <source>
        <dbReference type="ARBA" id="ARBA00022771"/>
    </source>
</evidence>
<feature type="domain" description="Longin" evidence="11">
    <location>
        <begin position="252"/>
        <end position="347"/>
    </location>
</feature>
<name>A0A7S0NW75_9EUKA</name>
<dbReference type="SUPFAM" id="SSF48403">
    <property type="entry name" value="Ankyrin repeat"/>
    <property type="match status" value="1"/>
</dbReference>
<dbReference type="Pfam" id="PF13774">
    <property type="entry name" value="Longin"/>
    <property type="match status" value="1"/>
</dbReference>
<dbReference type="SMART" id="SM00248">
    <property type="entry name" value="ANK"/>
    <property type="match status" value="3"/>
</dbReference>
<evidence type="ECO:0000256" key="6">
    <source>
        <dbReference type="ARBA" id="ARBA00022786"/>
    </source>
</evidence>
<dbReference type="InterPro" id="IPR002867">
    <property type="entry name" value="IBR_dom"/>
</dbReference>
<proteinExistence type="inferred from homology"/>
<comment type="subcellular location">
    <subcellularLocation>
        <location evidence="1">Membrane</location>
    </subcellularLocation>
</comment>
<reference evidence="12" key="1">
    <citation type="submission" date="2021-01" db="EMBL/GenBank/DDBJ databases">
        <authorList>
            <person name="Corre E."/>
            <person name="Pelletier E."/>
            <person name="Niang G."/>
            <person name="Scheremetjew M."/>
            <person name="Finn R."/>
            <person name="Kale V."/>
            <person name="Holt S."/>
            <person name="Cochrane G."/>
            <person name="Meng A."/>
            <person name="Brown T."/>
            <person name="Cohen L."/>
        </authorList>
    </citation>
    <scope>NUCLEOTIDE SEQUENCE</scope>
    <source>
        <strain evidence="12">RCC1130</strain>
    </source>
</reference>
<dbReference type="CDD" id="cd14824">
    <property type="entry name" value="Longin"/>
    <property type="match status" value="1"/>
</dbReference>
<organism evidence="12">
    <name type="scientific">Calcidiscus leptoporus</name>
    <dbReference type="NCBI Taxonomy" id="127549"/>
    <lineage>
        <taxon>Eukaryota</taxon>
        <taxon>Haptista</taxon>
        <taxon>Haptophyta</taxon>
        <taxon>Prymnesiophyceae</taxon>
        <taxon>Coccolithales</taxon>
        <taxon>Calcidiscaceae</taxon>
        <taxon>Calcidiscus</taxon>
    </lineage>
</organism>
<dbReference type="InterPro" id="IPR036770">
    <property type="entry name" value="Ankyrin_rpt-contain_sf"/>
</dbReference>
<dbReference type="GO" id="GO:0008270">
    <property type="term" value="F:zinc ion binding"/>
    <property type="evidence" value="ECO:0007669"/>
    <property type="project" value="UniProtKB-KW"/>
</dbReference>
<keyword evidence="5" id="KW-0863">Zinc-finger</keyword>
<dbReference type="Gene3D" id="3.30.450.50">
    <property type="entry name" value="Longin domain"/>
    <property type="match status" value="1"/>
</dbReference>
<keyword evidence="6" id="KW-0833">Ubl conjugation pathway</keyword>
<dbReference type="SUPFAM" id="SSF64356">
    <property type="entry name" value="SNARE-like"/>
    <property type="match status" value="1"/>
</dbReference>